<accession>T1JEA0</accession>
<evidence type="ECO:0000313" key="2">
    <source>
        <dbReference type="Proteomes" id="UP000014500"/>
    </source>
</evidence>
<dbReference type="Proteomes" id="UP000014500">
    <property type="component" value="Unassembled WGS sequence"/>
</dbReference>
<dbReference type="HOGENOM" id="CLU_2815684_0_0_1"/>
<keyword evidence="2" id="KW-1185">Reference proteome</keyword>
<evidence type="ECO:0000313" key="1">
    <source>
        <dbReference type="EnsemblMetazoa" id="SMAR012141-PA"/>
    </source>
</evidence>
<reference evidence="1" key="2">
    <citation type="submission" date="2015-02" db="UniProtKB">
        <authorList>
            <consortium name="EnsemblMetazoa"/>
        </authorList>
    </citation>
    <scope>IDENTIFICATION</scope>
</reference>
<dbReference type="AlphaFoldDB" id="T1JEA0"/>
<organism evidence="1 2">
    <name type="scientific">Strigamia maritima</name>
    <name type="common">European centipede</name>
    <name type="synonym">Geophilus maritimus</name>
    <dbReference type="NCBI Taxonomy" id="126957"/>
    <lineage>
        <taxon>Eukaryota</taxon>
        <taxon>Metazoa</taxon>
        <taxon>Ecdysozoa</taxon>
        <taxon>Arthropoda</taxon>
        <taxon>Myriapoda</taxon>
        <taxon>Chilopoda</taxon>
        <taxon>Pleurostigmophora</taxon>
        <taxon>Geophilomorpha</taxon>
        <taxon>Linotaeniidae</taxon>
        <taxon>Strigamia</taxon>
    </lineage>
</organism>
<protein>
    <submittedName>
        <fullName evidence="1">Uncharacterized protein</fullName>
    </submittedName>
</protein>
<dbReference type="EMBL" id="JH432116">
    <property type="status" value="NOT_ANNOTATED_CDS"/>
    <property type="molecule type" value="Genomic_DNA"/>
</dbReference>
<sequence length="67" mass="7342">MVQTRLILGIEHQSFVQKCGLPASRYVAVVKKGLKSSRALSNFGISFGTTTINLLTRSSKTLYDTAH</sequence>
<reference evidence="2" key="1">
    <citation type="submission" date="2011-05" db="EMBL/GenBank/DDBJ databases">
        <authorList>
            <person name="Richards S.R."/>
            <person name="Qu J."/>
            <person name="Jiang H."/>
            <person name="Jhangiani S.N."/>
            <person name="Agravi P."/>
            <person name="Goodspeed R."/>
            <person name="Gross S."/>
            <person name="Mandapat C."/>
            <person name="Jackson L."/>
            <person name="Mathew T."/>
            <person name="Pu L."/>
            <person name="Thornton R."/>
            <person name="Saada N."/>
            <person name="Wilczek-Boney K.B."/>
            <person name="Lee S."/>
            <person name="Kovar C."/>
            <person name="Wu Y."/>
            <person name="Scherer S.E."/>
            <person name="Worley K.C."/>
            <person name="Muzny D.M."/>
            <person name="Gibbs R."/>
        </authorList>
    </citation>
    <scope>NUCLEOTIDE SEQUENCE</scope>
    <source>
        <strain evidence="2">Brora</strain>
    </source>
</reference>
<name>T1JEA0_STRMM</name>
<proteinExistence type="predicted"/>
<dbReference type="EnsemblMetazoa" id="SMAR012141-RA">
    <property type="protein sequence ID" value="SMAR012141-PA"/>
    <property type="gene ID" value="SMAR012141"/>
</dbReference>